<evidence type="ECO:0000259" key="8">
    <source>
        <dbReference type="Pfam" id="PF24817"/>
    </source>
</evidence>
<proteinExistence type="predicted"/>
<dbReference type="Pfam" id="PF12341">
    <property type="entry name" value="Mcl1_mid"/>
    <property type="match status" value="1"/>
</dbReference>
<dbReference type="SUPFAM" id="SSF50969">
    <property type="entry name" value="YVTN repeat-like/Quinoprotein amine dehydrogenase"/>
    <property type="match status" value="1"/>
</dbReference>
<feature type="domain" description="WDHD1 first WD40" evidence="8">
    <location>
        <begin position="10"/>
        <end position="321"/>
    </location>
</feature>
<dbReference type="GO" id="GO:0000278">
    <property type="term" value="P:mitotic cell cycle"/>
    <property type="evidence" value="ECO:0007669"/>
    <property type="project" value="TreeGrafter"/>
</dbReference>
<evidence type="ECO:0000256" key="3">
    <source>
        <dbReference type="ARBA" id="ARBA00022737"/>
    </source>
</evidence>
<feature type="region of interest" description="Disordered" evidence="5">
    <location>
        <begin position="917"/>
        <end position="952"/>
    </location>
</feature>
<dbReference type="InterPro" id="IPR011044">
    <property type="entry name" value="Quino_amine_DH_bsu"/>
</dbReference>
<dbReference type="WBParaSite" id="EEL_0000640401-mRNA-1">
    <property type="protein sequence ID" value="EEL_0000640401-mRNA-1"/>
    <property type="gene ID" value="EEL_0000640401"/>
</dbReference>
<dbReference type="Pfam" id="PF24817">
    <property type="entry name" value="WD40_WDHD1_1st"/>
    <property type="match status" value="1"/>
</dbReference>
<organism evidence="9 10">
    <name type="scientific">Elaeophora elaphi</name>
    <dbReference type="NCBI Taxonomy" id="1147741"/>
    <lineage>
        <taxon>Eukaryota</taxon>
        <taxon>Metazoa</taxon>
        <taxon>Ecdysozoa</taxon>
        <taxon>Nematoda</taxon>
        <taxon>Chromadorea</taxon>
        <taxon>Rhabditida</taxon>
        <taxon>Spirurina</taxon>
        <taxon>Spiruromorpha</taxon>
        <taxon>Filarioidea</taxon>
        <taxon>Onchocercidae</taxon>
        <taxon>Elaeophora</taxon>
    </lineage>
</organism>
<comment type="subcellular location">
    <subcellularLocation>
        <location evidence="1">Nucleus</location>
    </subcellularLocation>
</comment>
<dbReference type="Proteomes" id="UP000050640">
    <property type="component" value="Unplaced"/>
</dbReference>
<evidence type="ECO:0000256" key="1">
    <source>
        <dbReference type="ARBA" id="ARBA00004123"/>
    </source>
</evidence>
<dbReference type="InterPro" id="IPR011047">
    <property type="entry name" value="Quinoprotein_ADH-like_sf"/>
</dbReference>
<feature type="domain" description="WDHD1/CFT4 second beta-propeller" evidence="6">
    <location>
        <begin position="409"/>
        <end position="687"/>
    </location>
</feature>
<feature type="compositionally biased region" description="Polar residues" evidence="5">
    <location>
        <begin position="1017"/>
        <end position="1027"/>
    </location>
</feature>
<feature type="region of interest" description="Disordered" evidence="5">
    <location>
        <begin position="1006"/>
        <end position="1027"/>
    </location>
</feature>
<feature type="compositionally biased region" description="Basic and acidic residues" evidence="5">
    <location>
        <begin position="1006"/>
        <end position="1016"/>
    </location>
</feature>
<dbReference type="PANTHER" id="PTHR19932:SF10">
    <property type="entry name" value="WD REPEAT AND HMG-BOX DNA-BINDING PROTEIN 1"/>
    <property type="match status" value="1"/>
</dbReference>
<dbReference type="GO" id="GO:0006261">
    <property type="term" value="P:DNA-templated DNA replication"/>
    <property type="evidence" value="ECO:0007669"/>
    <property type="project" value="TreeGrafter"/>
</dbReference>
<name>A0A0R3RW79_9BILA</name>
<dbReference type="GO" id="GO:0003682">
    <property type="term" value="F:chromatin binding"/>
    <property type="evidence" value="ECO:0007669"/>
    <property type="project" value="TreeGrafter"/>
</dbReference>
<evidence type="ECO:0000256" key="5">
    <source>
        <dbReference type="SAM" id="MobiDB-lite"/>
    </source>
</evidence>
<accession>A0A0R3RW79</accession>
<dbReference type="AlphaFoldDB" id="A0A0R3RW79"/>
<dbReference type="Pfam" id="PF20946">
    <property type="entry name" value="Ctf4_C"/>
    <property type="match status" value="1"/>
</dbReference>
<feature type="domain" description="WDHD1/CFT4 helical bundle" evidence="7">
    <location>
        <begin position="693"/>
        <end position="786"/>
    </location>
</feature>
<feature type="compositionally biased region" description="Polar residues" evidence="5">
    <location>
        <begin position="917"/>
        <end position="932"/>
    </location>
</feature>
<evidence type="ECO:0000313" key="9">
    <source>
        <dbReference type="Proteomes" id="UP000050640"/>
    </source>
</evidence>
<evidence type="ECO:0000256" key="2">
    <source>
        <dbReference type="ARBA" id="ARBA00022574"/>
    </source>
</evidence>
<protein>
    <submittedName>
        <fullName evidence="10">Mcl1_mid domain-containing protein</fullName>
    </submittedName>
</protein>
<evidence type="ECO:0000313" key="10">
    <source>
        <dbReference type="WBParaSite" id="EEL_0000640401-mRNA-1"/>
    </source>
</evidence>
<dbReference type="InterPro" id="IPR001680">
    <property type="entry name" value="WD40_rpt"/>
</dbReference>
<dbReference type="GO" id="GO:0006281">
    <property type="term" value="P:DNA repair"/>
    <property type="evidence" value="ECO:0007669"/>
    <property type="project" value="TreeGrafter"/>
</dbReference>
<dbReference type="SUPFAM" id="SSF50998">
    <property type="entry name" value="Quinoprotein alcohol dehydrogenase-like"/>
    <property type="match status" value="1"/>
</dbReference>
<dbReference type="Gene3D" id="2.130.10.10">
    <property type="entry name" value="YVTN repeat-like/Quinoprotein amine dehydrogenase"/>
    <property type="match status" value="2"/>
</dbReference>
<keyword evidence="2" id="KW-0853">WD repeat</keyword>
<feature type="compositionally biased region" description="Basic and acidic residues" evidence="5">
    <location>
        <begin position="934"/>
        <end position="944"/>
    </location>
</feature>
<keyword evidence="3" id="KW-0677">Repeat</keyword>
<sequence length="1027" mass="115622">MYSGEFAEPRLLHSKGFIQLCIDKSGTDGTGSFLSVGTDGDVWIWSGDELDEAEYYPKNIKGRTHCAIAWHRNDIYIGHTSIDEQTGIQKSVVSRFEKDSLRMVSSIATFSLDLSSIDISKSGKFLAAGSIDHVLKVMNLETGDVVRAEADGQIMCVSFNSKDEYLAVTATDGMLRVFDIRLPKGEVSEPVTVRICSRIIDIEPSNSRLQLCWNPSGDNLFVPALGCVKKFNKHSFEESTKFLTASNSCEMFSICCVSPCGTYLASSTMNGSICVWLVETGDLLTCSKYQINGQPKVICTMFWHHLLQDTLFFADTEEHICSLSKCTRKVSSDERSSTDLELQSGRNKTAANFDDDENSRLSADLGFIKKSYGFDEEGHFLGITNESEKNPHIFTAEPFISYKPLVVSKAFVTGSTPEIRKQRYLKWNRHGTIISSYSGNGGRIEVNWHDTSIHPEIIIDNTANFSVGDMTDEIVALASKAEGENLSEMQVQCIKAWDYGSRQWSVTLPEGESVENIVIGKTFLVLATSQRYFRTFSYAGTQKMVFCYSGPLLTMCAFNDMFTAVVLKGGAYYEDDEPQFNFEANVYKMKTEGCYNCQSLVETFPISLGRNAKLDWIDCCRILSSGGIWIPVYDFASSLKDKSDHIFLISFMDYPHYEVRYIYCRGMEYPLVESRSVPAIVKWQLPLCNQDSEKSKLEEKLLLAEIRRCALNSDDEDEKQSELLDISAACTKDVVRLFALACKADRQCRAAEFAAYTNSGQVIQSMCNFASKTRHPLLAEKVAEIGRINATVQQNVMRDENERKRNILIEDMKQSDFLAPKRSKKNNQSVSYTFEDISCNFQDLLNFEHVADGVVIRAVRQEPEQQENEKLHDLESTLTNELSSSLLLPVQSKLPSNPFKRKSQNILGSNQDNFFDSLASASTTTPRKTNGDTAEWKKMKREPTKAQQTSLSVKRIEEKGFGKTKTGFELWLKSTESKLREDFDGSEDFVGYAIKQFRHLKTEEKQANTGIVEHRQLNSPKPLSSDL</sequence>
<evidence type="ECO:0000259" key="6">
    <source>
        <dbReference type="Pfam" id="PF12341"/>
    </source>
</evidence>
<dbReference type="InterPro" id="IPR022100">
    <property type="entry name" value="WDHD1/CFT4_beta-prop_2nd"/>
</dbReference>
<keyword evidence="9" id="KW-1185">Reference proteome</keyword>
<reference evidence="10" key="1">
    <citation type="submission" date="2017-02" db="UniProtKB">
        <authorList>
            <consortium name="WormBaseParasite"/>
        </authorList>
    </citation>
    <scope>IDENTIFICATION</scope>
</reference>
<dbReference type="STRING" id="1147741.A0A0R3RW79"/>
<dbReference type="PANTHER" id="PTHR19932">
    <property type="entry name" value="WD REPEAT AND HMG-BOX DNA BINDING PROTEIN"/>
    <property type="match status" value="1"/>
</dbReference>
<dbReference type="InterPro" id="IPR048591">
    <property type="entry name" value="WDHD1/CFT4_hel"/>
</dbReference>
<dbReference type="InterPro" id="IPR057646">
    <property type="entry name" value="WD40_WDHD1_1st"/>
</dbReference>
<evidence type="ECO:0000259" key="7">
    <source>
        <dbReference type="Pfam" id="PF20946"/>
    </source>
</evidence>
<dbReference type="SMART" id="SM00320">
    <property type="entry name" value="WD40"/>
    <property type="match status" value="4"/>
</dbReference>
<dbReference type="InterPro" id="IPR015943">
    <property type="entry name" value="WD40/YVTN_repeat-like_dom_sf"/>
</dbReference>
<dbReference type="GO" id="GO:0043596">
    <property type="term" value="C:nuclear replication fork"/>
    <property type="evidence" value="ECO:0007669"/>
    <property type="project" value="TreeGrafter"/>
</dbReference>
<keyword evidence="4" id="KW-0539">Nucleus</keyword>
<evidence type="ECO:0000256" key="4">
    <source>
        <dbReference type="ARBA" id="ARBA00023242"/>
    </source>
</evidence>